<evidence type="ECO:0000259" key="5">
    <source>
        <dbReference type="PROSITE" id="PS50931"/>
    </source>
</evidence>
<evidence type="ECO:0000313" key="7">
    <source>
        <dbReference type="Proteomes" id="UP001440599"/>
    </source>
</evidence>
<evidence type="ECO:0000256" key="1">
    <source>
        <dbReference type="ARBA" id="ARBA00009437"/>
    </source>
</evidence>
<name>A0ABV1EMT2_9FIRM</name>
<dbReference type="InterPro" id="IPR005119">
    <property type="entry name" value="LysR_subst-bd"/>
</dbReference>
<dbReference type="InterPro" id="IPR036390">
    <property type="entry name" value="WH_DNA-bd_sf"/>
</dbReference>
<evidence type="ECO:0000313" key="6">
    <source>
        <dbReference type="EMBL" id="MEQ2455893.1"/>
    </source>
</evidence>
<keyword evidence="2" id="KW-0805">Transcription regulation</keyword>
<dbReference type="PANTHER" id="PTHR30126:SF40">
    <property type="entry name" value="HTH-TYPE TRANSCRIPTIONAL REGULATOR GLTR"/>
    <property type="match status" value="1"/>
</dbReference>
<proteinExistence type="inferred from homology"/>
<dbReference type="PROSITE" id="PS50931">
    <property type="entry name" value="HTH_LYSR"/>
    <property type="match status" value="1"/>
</dbReference>
<dbReference type="SUPFAM" id="SSF53850">
    <property type="entry name" value="Periplasmic binding protein-like II"/>
    <property type="match status" value="1"/>
</dbReference>
<evidence type="ECO:0000256" key="2">
    <source>
        <dbReference type="ARBA" id="ARBA00023015"/>
    </source>
</evidence>
<dbReference type="Gene3D" id="3.40.190.290">
    <property type="match status" value="1"/>
</dbReference>
<dbReference type="InterPro" id="IPR000847">
    <property type="entry name" value="LysR_HTH_N"/>
</dbReference>
<keyword evidence="4" id="KW-0804">Transcription</keyword>
<reference evidence="6 7" key="1">
    <citation type="submission" date="2024-03" db="EMBL/GenBank/DDBJ databases">
        <title>Human intestinal bacterial collection.</title>
        <authorList>
            <person name="Pauvert C."/>
            <person name="Hitch T.C.A."/>
            <person name="Clavel T."/>
        </authorList>
    </citation>
    <scope>NUCLEOTIDE SEQUENCE [LARGE SCALE GENOMIC DNA]</scope>
    <source>
        <strain evidence="6 7">CLA-AP-H34</strain>
    </source>
</reference>
<keyword evidence="7" id="KW-1185">Reference proteome</keyword>
<feature type="domain" description="HTH lysR-type" evidence="5">
    <location>
        <begin position="5"/>
        <end position="62"/>
    </location>
</feature>
<dbReference type="Gene3D" id="1.10.10.10">
    <property type="entry name" value="Winged helix-like DNA-binding domain superfamily/Winged helix DNA-binding domain"/>
    <property type="match status" value="1"/>
</dbReference>
<evidence type="ECO:0000256" key="4">
    <source>
        <dbReference type="ARBA" id="ARBA00023163"/>
    </source>
</evidence>
<evidence type="ECO:0000256" key="3">
    <source>
        <dbReference type="ARBA" id="ARBA00023125"/>
    </source>
</evidence>
<gene>
    <name evidence="6" type="ORF">WMO45_05105</name>
</gene>
<dbReference type="RefSeq" id="WP_349139491.1">
    <property type="nucleotide sequence ID" value="NZ_JBBMFT010000002.1"/>
</dbReference>
<dbReference type="Pfam" id="PF00126">
    <property type="entry name" value="HTH_1"/>
    <property type="match status" value="1"/>
</dbReference>
<dbReference type="CDD" id="cd05466">
    <property type="entry name" value="PBP2_LTTR_substrate"/>
    <property type="match status" value="1"/>
</dbReference>
<dbReference type="Proteomes" id="UP001440599">
    <property type="component" value="Unassembled WGS sequence"/>
</dbReference>
<dbReference type="PANTHER" id="PTHR30126">
    <property type="entry name" value="HTH-TYPE TRANSCRIPTIONAL REGULATOR"/>
    <property type="match status" value="1"/>
</dbReference>
<protein>
    <submittedName>
        <fullName evidence="6">LysR family transcriptional regulator</fullName>
    </submittedName>
</protein>
<comment type="caution">
    <text evidence="6">The sequence shown here is derived from an EMBL/GenBank/DDBJ whole genome shotgun (WGS) entry which is preliminary data.</text>
</comment>
<keyword evidence="3" id="KW-0238">DNA-binding</keyword>
<dbReference type="EMBL" id="JBBMFT010000002">
    <property type="protein sequence ID" value="MEQ2455893.1"/>
    <property type="molecule type" value="Genomic_DNA"/>
</dbReference>
<accession>A0ABV1EMT2</accession>
<organism evidence="6 7">
    <name type="scientific">Flavonifractor hominis</name>
    <dbReference type="NCBI Taxonomy" id="3133178"/>
    <lineage>
        <taxon>Bacteria</taxon>
        <taxon>Bacillati</taxon>
        <taxon>Bacillota</taxon>
        <taxon>Clostridia</taxon>
        <taxon>Eubacteriales</taxon>
        <taxon>Oscillospiraceae</taxon>
        <taxon>Flavonifractor</taxon>
    </lineage>
</organism>
<sequence>MDDYLDLKKLHSFVTIAETGSFARAAELLSYSPAAITVQIQQLERDLGTCLFDRIGKKVFLTNDGRRLYTYGQKLLRLSEEASDALAPDAPLPGGRLRIGTISSLCGSLLPPLLHRFHRRYPGVCISVASDTPANLYERLAYNDLDFVIVLDEPVCRAEFAPVLRLPMQVEFCAAPGHPLHTGRAVSLDALLACPCILTEKDASYRRTLERALAERRRYIAPILESDDTGLIIQLLTQGMGYSVLPRFLIRDALASGALVTLPVPELSLQIQLQMFYHTGKYVDREMRLFLSAAARHLSRLCRPGP</sequence>
<dbReference type="Pfam" id="PF03466">
    <property type="entry name" value="LysR_substrate"/>
    <property type="match status" value="1"/>
</dbReference>
<dbReference type="InterPro" id="IPR036388">
    <property type="entry name" value="WH-like_DNA-bd_sf"/>
</dbReference>
<dbReference type="SUPFAM" id="SSF46785">
    <property type="entry name" value="Winged helix' DNA-binding domain"/>
    <property type="match status" value="1"/>
</dbReference>
<comment type="similarity">
    <text evidence="1">Belongs to the LysR transcriptional regulatory family.</text>
</comment>